<dbReference type="Proteomes" id="UP001253595">
    <property type="component" value="Unassembled WGS sequence"/>
</dbReference>
<dbReference type="Gene3D" id="2.60.120.560">
    <property type="entry name" value="Exo-inulinase, domain 1"/>
    <property type="match status" value="1"/>
</dbReference>
<evidence type="ECO:0000259" key="2">
    <source>
        <dbReference type="Pfam" id="PF06439"/>
    </source>
</evidence>
<dbReference type="EMBL" id="JAVDVX010000007">
    <property type="protein sequence ID" value="MDR7091530.1"/>
    <property type="molecule type" value="Genomic_DNA"/>
</dbReference>
<keyword evidence="4" id="KW-1185">Reference proteome</keyword>
<reference evidence="3 4" key="1">
    <citation type="submission" date="2023-07" db="EMBL/GenBank/DDBJ databases">
        <title>Sorghum-associated microbial communities from plants grown in Nebraska, USA.</title>
        <authorList>
            <person name="Schachtman D."/>
        </authorList>
    </citation>
    <scope>NUCLEOTIDE SEQUENCE [LARGE SCALE GENOMIC DNA]</scope>
    <source>
        <strain evidence="3 4">BE190</strain>
    </source>
</reference>
<gene>
    <name evidence="3" type="ORF">J2X05_003565</name>
</gene>
<dbReference type="RefSeq" id="WP_310074938.1">
    <property type="nucleotide sequence ID" value="NZ_JAVDVX010000007.1"/>
</dbReference>
<evidence type="ECO:0000313" key="4">
    <source>
        <dbReference type="Proteomes" id="UP001253595"/>
    </source>
</evidence>
<accession>A0ABU1V264</accession>
<protein>
    <recommendedName>
        <fullName evidence="2">3-keto-alpha-glucoside-1,2-lyase/3-keto-2-hydroxy-glucal hydratase domain-containing protein</fullName>
    </recommendedName>
</protein>
<comment type="caution">
    <text evidence="3">The sequence shown here is derived from an EMBL/GenBank/DDBJ whole genome shotgun (WGS) entry which is preliminary data.</text>
</comment>
<dbReference type="Pfam" id="PF06439">
    <property type="entry name" value="3keto-disac_hyd"/>
    <property type="match status" value="1"/>
</dbReference>
<organism evidence="3 4">
    <name type="scientific">Cellvibrio fibrivorans</name>
    <dbReference type="NCBI Taxonomy" id="126350"/>
    <lineage>
        <taxon>Bacteria</taxon>
        <taxon>Pseudomonadati</taxon>
        <taxon>Pseudomonadota</taxon>
        <taxon>Gammaproteobacteria</taxon>
        <taxon>Cellvibrionales</taxon>
        <taxon>Cellvibrionaceae</taxon>
        <taxon>Cellvibrio</taxon>
    </lineage>
</organism>
<feature type="domain" description="3-keto-alpha-glucoside-1,2-lyase/3-keto-2-hydroxy-glucal hydratase" evidence="2">
    <location>
        <begin position="24"/>
        <end position="263"/>
    </location>
</feature>
<sequence length="272" mass="30901">MKLIGLCLFGLIASTQVFAAGAGEWKSLFNGKDLSGWEPYVSYQPETNEYNLVSKHKPRGVNNDPKKVFSVVDGLLRVSGEEWGGLTSLEEFENFHLKFEVKWGKQKWHPRLDVARDNGLLYFAVGPQGAQSTHWMRSHEFQIQEGDSGDYHSLDGVIIDVHAGDTNLGDWKFYRYDPKLPLRKDIAARVLKLGNYEKPSGEWDTMEVITDGKTLIHKVNGHEVFRGFNSRHEVDGKFVPLTRGKLQIQSEGAETFFRNIQIKTLDKPAAEY</sequence>
<name>A0ABU1V264_9GAMM</name>
<feature type="signal peptide" evidence="1">
    <location>
        <begin position="1"/>
        <end position="19"/>
    </location>
</feature>
<keyword evidence="1" id="KW-0732">Signal</keyword>
<proteinExistence type="predicted"/>
<evidence type="ECO:0000256" key="1">
    <source>
        <dbReference type="SAM" id="SignalP"/>
    </source>
</evidence>
<evidence type="ECO:0000313" key="3">
    <source>
        <dbReference type="EMBL" id="MDR7091530.1"/>
    </source>
</evidence>
<dbReference type="InterPro" id="IPR010496">
    <property type="entry name" value="AL/BT2_dom"/>
</dbReference>
<feature type="chain" id="PRO_5045488809" description="3-keto-alpha-glucoside-1,2-lyase/3-keto-2-hydroxy-glucal hydratase domain-containing protein" evidence="1">
    <location>
        <begin position="20"/>
        <end position="272"/>
    </location>
</feature>